<dbReference type="PANTHER" id="PTHR48111">
    <property type="entry name" value="REGULATOR OF RPOS"/>
    <property type="match status" value="1"/>
</dbReference>
<dbReference type="InterPro" id="IPR036388">
    <property type="entry name" value="WH-like_DNA-bd_sf"/>
</dbReference>
<dbReference type="Gene3D" id="3.40.50.2300">
    <property type="match status" value="1"/>
</dbReference>
<dbReference type="CDD" id="cd17574">
    <property type="entry name" value="REC_OmpR"/>
    <property type="match status" value="1"/>
</dbReference>
<dbReference type="Pfam" id="PF00072">
    <property type="entry name" value="Response_reg"/>
    <property type="match status" value="1"/>
</dbReference>
<keyword evidence="2" id="KW-0902">Two-component regulatory system</keyword>
<accession>A0AAU9CAZ0</accession>
<feature type="modified residue" description="4-aspartylphosphate" evidence="4">
    <location>
        <position position="57"/>
    </location>
</feature>
<proteinExistence type="predicted"/>
<name>A0AAU9CAZ0_9BACT</name>
<evidence type="ECO:0000313" key="8">
    <source>
        <dbReference type="EMBL" id="BDD09254.1"/>
    </source>
</evidence>
<dbReference type="GO" id="GO:0000156">
    <property type="term" value="F:phosphorelay response regulator activity"/>
    <property type="evidence" value="ECO:0007669"/>
    <property type="project" value="TreeGrafter"/>
</dbReference>
<feature type="DNA-binding region" description="OmpR/PhoB-type" evidence="5">
    <location>
        <begin position="132"/>
        <end position="229"/>
    </location>
</feature>
<evidence type="ECO:0000256" key="1">
    <source>
        <dbReference type="ARBA" id="ARBA00022553"/>
    </source>
</evidence>
<evidence type="ECO:0000256" key="2">
    <source>
        <dbReference type="ARBA" id="ARBA00023012"/>
    </source>
</evidence>
<evidence type="ECO:0000259" key="7">
    <source>
        <dbReference type="PROSITE" id="PS51755"/>
    </source>
</evidence>
<feature type="domain" description="Response regulatory" evidence="6">
    <location>
        <begin position="8"/>
        <end position="122"/>
    </location>
</feature>
<protein>
    <submittedName>
        <fullName evidence="8">DNA-binding response regulator</fullName>
    </submittedName>
</protein>
<dbReference type="RefSeq" id="WP_338394467.1">
    <property type="nucleotide sequence ID" value="NZ_AP025314.1"/>
</dbReference>
<dbReference type="KEGG" id="fax:FUAX_16860"/>
<dbReference type="InterPro" id="IPR011006">
    <property type="entry name" value="CheY-like_superfamily"/>
</dbReference>
<evidence type="ECO:0000256" key="5">
    <source>
        <dbReference type="PROSITE-ProRule" id="PRU01091"/>
    </source>
</evidence>
<dbReference type="SUPFAM" id="SSF52172">
    <property type="entry name" value="CheY-like"/>
    <property type="match status" value="1"/>
</dbReference>
<dbReference type="GO" id="GO:0005829">
    <property type="term" value="C:cytosol"/>
    <property type="evidence" value="ECO:0007669"/>
    <property type="project" value="TreeGrafter"/>
</dbReference>
<dbReference type="GO" id="GO:0000976">
    <property type="term" value="F:transcription cis-regulatory region binding"/>
    <property type="evidence" value="ECO:0007669"/>
    <property type="project" value="TreeGrafter"/>
</dbReference>
<dbReference type="PROSITE" id="PS51755">
    <property type="entry name" value="OMPR_PHOB"/>
    <property type="match status" value="1"/>
</dbReference>
<evidence type="ECO:0000256" key="4">
    <source>
        <dbReference type="PROSITE-ProRule" id="PRU00169"/>
    </source>
</evidence>
<dbReference type="AlphaFoldDB" id="A0AAU9CAZ0"/>
<keyword evidence="1 4" id="KW-0597">Phosphoprotein</keyword>
<feature type="domain" description="OmpR/PhoB-type" evidence="7">
    <location>
        <begin position="132"/>
        <end position="229"/>
    </location>
</feature>
<dbReference type="Proteomes" id="UP001348817">
    <property type="component" value="Chromosome"/>
</dbReference>
<dbReference type="InterPro" id="IPR016032">
    <property type="entry name" value="Sig_transdc_resp-reg_C-effctor"/>
</dbReference>
<dbReference type="Pfam" id="PF00486">
    <property type="entry name" value="Trans_reg_C"/>
    <property type="match status" value="1"/>
</dbReference>
<reference evidence="8 9" key="1">
    <citation type="submission" date="2021-12" db="EMBL/GenBank/DDBJ databases">
        <title>Genome sequencing of bacteria with rrn-lacking chromosome and rrn-plasmid.</title>
        <authorList>
            <person name="Anda M."/>
            <person name="Iwasaki W."/>
        </authorList>
    </citation>
    <scope>NUCLEOTIDE SEQUENCE [LARGE SCALE GENOMIC DNA]</scope>
    <source>
        <strain evidence="8 9">DSM 100852</strain>
    </source>
</reference>
<dbReference type="SMART" id="SM00448">
    <property type="entry name" value="REC"/>
    <property type="match status" value="1"/>
</dbReference>
<dbReference type="SUPFAM" id="SSF46894">
    <property type="entry name" value="C-terminal effector domain of the bipartite response regulators"/>
    <property type="match status" value="1"/>
</dbReference>
<keyword evidence="9" id="KW-1185">Reference proteome</keyword>
<evidence type="ECO:0000313" key="9">
    <source>
        <dbReference type="Proteomes" id="UP001348817"/>
    </source>
</evidence>
<dbReference type="Gene3D" id="6.10.250.690">
    <property type="match status" value="1"/>
</dbReference>
<evidence type="ECO:0000256" key="3">
    <source>
        <dbReference type="ARBA" id="ARBA00023125"/>
    </source>
</evidence>
<dbReference type="GO" id="GO:0032993">
    <property type="term" value="C:protein-DNA complex"/>
    <property type="evidence" value="ECO:0007669"/>
    <property type="project" value="TreeGrafter"/>
</dbReference>
<sequence length="231" mass="26279">MLKGKKPKVLLVEDDEDLAFLVADNLQIEGFDVIRKADGEQAWEELRTNEFDICVFDVMLPKLDGFGLAERLRNTNTEVPIIFLTAKSIQEDRLKGLRLGADDYITKPFDMEELILRMRVFLKRSGSSNSGKDKFKLGNLTFLPLDRVLELGEEQMKLTGKECEVLKILSKKMGKVVSRTEILEGVWGRDDYFLGRSLDVHLSKLRKHLKADPSVLIENVHGLGFRLKAGE</sequence>
<dbReference type="InterPro" id="IPR001789">
    <property type="entry name" value="Sig_transdc_resp-reg_receiver"/>
</dbReference>
<dbReference type="SMART" id="SM00862">
    <property type="entry name" value="Trans_reg_C"/>
    <property type="match status" value="1"/>
</dbReference>
<organism evidence="8 9">
    <name type="scientific">Fulvitalea axinellae</name>
    <dbReference type="NCBI Taxonomy" id="1182444"/>
    <lineage>
        <taxon>Bacteria</taxon>
        <taxon>Pseudomonadati</taxon>
        <taxon>Bacteroidota</taxon>
        <taxon>Cytophagia</taxon>
        <taxon>Cytophagales</taxon>
        <taxon>Persicobacteraceae</taxon>
        <taxon>Fulvitalea</taxon>
    </lineage>
</organism>
<keyword evidence="3 5" id="KW-0238">DNA-binding</keyword>
<dbReference type="InterPro" id="IPR001867">
    <property type="entry name" value="OmpR/PhoB-type_DNA-bd"/>
</dbReference>
<dbReference type="Gene3D" id="1.10.10.10">
    <property type="entry name" value="Winged helix-like DNA-binding domain superfamily/Winged helix DNA-binding domain"/>
    <property type="match status" value="1"/>
</dbReference>
<dbReference type="CDD" id="cd00383">
    <property type="entry name" value="trans_reg_C"/>
    <property type="match status" value="1"/>
</dbReference>
<gene>
    <name evidence="8" type="ORF">FUAX_16860</name>
</gene>
<evidence type="ECO:0000259" key="6">
    <source>
        <dbReference type="PROSITE" id="PS50110"/>
    </source>
</evidence>
<dbReference type="EMBL" id="AP025314">
    <property type="protein sequence ID" value="BDD09254.1"/>
    <property type="molecule type" value="Genomic_DNA"/>
</dbReference>
<dbReference type="PROSITE" id="PS50110">
    <property type="entry name" value="RESPONSE_REGULATORY"/>
    <property type="match status" value="1"/>
</dbReference>
<dbReference type="PANTHER" id="PTHR48111:SF40">
    <property type="entry name" value="PHOSPHATE REGULON TRANSCRIPTIONAL REGULATORY PROTEIN PHOB"/>
    <property type="match status" value="1"/>
</dbReference>
<dbReference type="InterPro" id="IPR039420">
    <property type="entry name" value="WalR-like"/>
</dbReference>
<dbReference type="GO" id="GO:0006355">
    <property type="term" value="P:regulation of DNA-templated transcription"/>
    <property type="evidence" value="ECO:0007669"/>
    <property type="project" value="InterPro"/>
</dbReference>